<dbReference type="EMBL" id="SDRB02005531">
    <property type="protein sequence ID" value="THG14140.1"/>
    <property type="molecule type" value="Genomic_DNA"/>
</dbReference>
<keyword evidence="1" id="KW-1133">Transmembrane helix</keyword>
<feature type="transmembrane region" description="Helical" evidence="1">
    <location>
        <begin position="148"/>
        <end position="178"/>
    </location>
</feature>
<name>A0A4S4ECW4_CAMSN</name>
<keyword evidence="1" id="KW-0472">Membrane</keyword>
<evidence type="ECO:0000313" key="2">
    <source>
        <dbReference type="EMBL" id="THG14140.1"/>
    </source>
</evidence>
<sequence length="250" mass="26935">MAIVDITSVMFPVPAQPPLLPSKTTTAITTTTAIAAFKTSCRTPFSTVAPPLFLAASRLQIRITLETIYEEEEEETVGEFIETTSNAYSAFLGLGWMSLSTIFNKSESAYSSLLSLCALPIVPYWVWVDETEKMCAAGLLMCLGRLQFGGVLSPVGVCLFVLFWAIAVYIVVADSVWWSSIAPRMMDGSAMLTLIYVGGCSIGQPYYVSCSGLNWLLVCMSAAGCCGAQALFCWLSSFPGALLMLAALML</sequence>
<gene>
    <name evidence="2" type="ORF">TEA_020560</name>
</gene>
<protein>
    <submittedName>
        <fullName evidence="2">Uncharacterized protein</fullName>
    </submittedName>
</protein>
<accession>A0A4S4ECW4</accession>
<dbReference type="Proteomes" id="UP000306102">
    <property type="component" value="Unassembled WGS sequence"/>
</dbReference>
<dbReference type="AlphaFoldDB" id="A0A4S4ECW4"/>
<evidence type="ECO:0000313" key="3">
    <source>
        <dbReference type="Proteomes" id="UP000306102"/>
    </source>
</evidence>
<comment type="caution">
    <text evidence="2">The sequence shown here is derived from an EMBL/GenBank/DDBJ whole genome shotgun (WGS) entry which is preliminary data.</text>
</comment>
<reference evidence="2 3" key="1">
    <citation type="journal article" date="2018" name="Proc. Natl. Acad. Sci. U.S.A.">
        <title>Draft genome sequence of Camellia sinensis var. sinensis provides insights into the evolution of the tea genome and tea quality.</title>
        <authorList>
            <person name="Wei C."/>
            <person name="Yang H."/>
            <person name="Wang S."/>
            <person name="Zhao J."/>
            <person name="Liu C."/>
            <person name="Gao L."/>
            <person name="Xia E."/>
            <person name="Lu Y."/>
            <person name="Tai Y."/>
            <person name="She G."/>
            <person name="Sun J."/>
            <person name="Cao H."/>
            <person name="Tong W."/>
            <person name="Gao Q."/>
            <person name="Li Y."/>
            <person name="Deng W."/>
            <person name="Jiang X."/>
            <person name="Wang W."/>
            <person name="Chen Q."/>
            <person name="Zhang S."/>
            <person name="Li H."/>
            <person name="Wu J."/>
            <person name="Wang P."/>
            <person name="Li P."/>
            <person name="Shi C."/>
            <person name="Zheng F."/>
            <person name="Jian J."/>
            <person name="Huang B."/>
            <person name="Shan D."/>
            <person name="Shi M."/>
            <person name="Fang C."/>
            <person name="Yue Y."/>
            <person name="Li F."/>
            <person name="Li D."/>
            <person name="Wei S."/>
            <person name="Han B."/>
            <person name="Jiang C."/>
            <person name="Yin Y."/>
            <person name="Xia T."/>
            <person name="Zhang Z."/>
            <person name="Bennetzen J.L."/>
            <person name="Zhao S."/>
            <person name="Wan X."/>
        </authorList>
    </citation>
    <scope>NUCLEOTIDE SEQUENCE [LARGE SCALE GENOMIC DNA]</scope>
    <source>
        <strain evidence="3">cv. Shuchazao</strain>
        <tissue evidence="2">Leaf</tissue>
    </source>
</reference>
<feature type="transmembrane region" description="Helical" evidence="1">
    <location>
        <begin position="215"/>
        <end position="248"/>
    </location>
</feature>
<organism evidence="2 3">
    <name type="scientific">Camellia sinensis var. sinensis</name>
    <name type="common">China tea</name>
    <dbReference type="NCBI Taxonomy" id="542762"/>
    <lineage>
        <taxon>Eukaryota</taxon>
        <taxon>Viridiplantae</taxon>
        <taxon>Streptophyta</taxon>
        <taxon>Embryophyta</taxon>
        <taxon>Tracheophyta</taxon>
        <taxon>Spermatophyta</taxon>
        <taxon>Magnoliopsida</taxon>
        <taxon>eudicotyledons</taxon>
        <taxon>Gunneridae</taxon>
        <taxon>Pentapetalae</taxon>
        <taxon>asterids</taxon>
        <taxon>Ericales</taxon>
        <taxon>Theaceae</taxon>
        <taxon>Camellia</taxon>
    </lineage>
</organism>
<feature type="transmembrane region" description="Helical" evidence="1">
    <location>
        <begin position="190"/>
        <end position="209"/>
    </location>
</feature>
<evidence type="ECO:0000256" key="1">
    <source>
        <dbReference type="SAM" id="Phobius"/>
    </source>
</evidence>
<keyword evidence="3" id="KW-1185">Reference proteome</keyword>
<keyword evidence="1" id="KW-0812">Transmembrane</keyword>
<proteinExistence type="predicted"/>